<comment type="caution">
    <text evidence="1">The sequence shown here is derived from an EMBL/GenBank/DDBJ whole genome shotgun (WGS) entry which is preliminary data.</text>
</comment>
<proteinExistence type="predicted"/>
<evidence type="ECO:0000313" key="1">
    <source>
        <dbReference type="EMBL" id="OIR05425.1"/>
    </source>
</evidence>
<sequence>MKKKSIYASALLLAITTVLLLHGCFKDTGTHQYKVYTPVLQTSAQVRASVKSDLSQPIVNAGKMYVMGNTIFLCEKEKGIHIIDNSNPASSVNKAFINIPGNEDIAVKDNFLYADCYTDLLIIDISNPNAVVLKNYAPNLFPGRRYVNGYFVDSGKVITTWTVRDTIASLQIQQGQGIWNNGSYITPMMYGGYLLTASPSSSSSTQTGVAGSMSKLAIVQDHLFAVDQDLLLSISIASPSNPDYQSNKNLHLGIGIAETIYPFQDKLFIGSTSGMYIFSISNPDNPGLLSTFTHARVCDPVITDGTNAYITLHSGTTCNGVENEMDVVNVQDVTHPTLVKKYFLTKPMGLSKDGNTLMICDAGLKVYDATDPYNLQLKQTINIADAYDVICINGIAIVSAKDGLYQYDYADLSNVKLLSKLSLIQ</sequence>
<dbReference type="EMBL" id="MLJW01000050">
    <property type="protein sequence ID" value="OIR05425.1"/>
    <property type="molecule type" value="Genomic_DNA"/>
</dbReference>
<name>A0A1J5SA92_9ZZZZ</name>
<dbReference type="InterPro" id="IPR013211">
    <property type="entry name" value="LVIVD"/>
</dbReference>
<accession>A0A1J5SA92</accession>
<reference evidence="1" key="1">
    <citation type="submission" date="2016-10" db="EMBL/GenBank/DDBJ databases">
        <title>Sequence of Gallionella enrichment culture.</title>
        <authorList>
            <person name="Poehlein A."/>
            <person name="Muehling M."/>
            <person name="Daniel R."/>
        </authorList>
    </citation>
    <scope>NUCLEOTIDE SEQUENCE</scope>
</reference>
<dbReference type="AlphaFoldDB" id="A0A1J5SA92"/>
<dbReference type="Pfam" id="PF08309">
    <property type="entry name" value="LVIVD"/>
    <property type="match status" value="2"/>
</dbReference>
<gene>
    <name evidence="1" type="ORF">GALL_124760</name>
</gene>
<organism evidence="1">
    <name type="scientific">mine drainage metagenome</name>
    <dbReference type="NCBI Taxonomy" id="410659"/>
    <lineage>
        <taxon>unclassified sequences</taxon>
        <taxon>metagenomes</taxon>
        <taxon>ecological metagenomes</taxon>
    </lineage>
</organism>
<protein>
    <submittedName>
        <fullName evidence="1">LVIVD repeat protein</fullName>
    </submittedName>
</protein>